<organism evidence="1 2">
    <name type="scientific">Phyllobacterium sophorae</name>
    <dbReference type="NCBI Taxonomy" id="1520277"/>
    <lineage>
        <taxon>Bacteria</taxon>
        <taxon>Pseudomonadati</taxon>
        <taxon>Pseudomonadota</taxon>
        <taxon>Alphaproteobacteria</taxon>
        <taxon>Hyphomicrobiales</taxon>
        <taxon>Phyllobacteriaceae</taxon>
        <taxon>Phyllobacterium</taxon>
    </lineage>
</organism>
<dbReference type="OrthoDB" id="7909136at2"/>
<reference evidence="2" key="1">
    <citation type="submission" date="2017-11" db="EMBL/GenBank/DDBJ databases">
        <authorList>
            <person name="Kuznetsova I."/>
            <person name="Sazanova A."/>
            <person name="Chirak E."/>
            <person name="Safronova V."/>
            <person name="Willems A."/>
        </authorList>
    </citation>
    <scope>NUCLEOTIDE SEQUENCE [LARGE SCALE GENOMIC DNA]</scope>
    <source>
        <strain evidence="2">CCBAU 03422</strain>
    </source>
</reference>
<gene>
    <name evidence="1" type="ORF">CU103_09860</name>
</gene>
<keyword evidence="2" id="KW-1185">Reference proteome</keyword>
<evidence type="ECO:0000313" key="1">
    <source>
        <dbReference type="EMBL" id="PSH65297.1"/>
    </source>
</evidence>
<evidence type="ECO:0008006" key="3">
    <source>
        <dbReference type="Google" id="ProtNLM"/>
    </source>
</evidence>
<dbReference type="EMBL" id="PGGM01000003">
    <property type="protein sequence ID" value="PSH65297.1"/>
    <property type="molecule type" value="Genomic_DNA"/>
</dbReference>
<evidence type="ECO:0000313" key="2">
    <source>
        <dbReference type="Proteomes" id="UP000241764"/>
    </source>
</evidence>
<accession>A0A2P7BFQ5</accession>
<comment type="caution">
    <text evidence="1">The sequence shown here is derived from an EMBL/GenBank/DDBJ whole genome shotgun (WGS) entry which is preliminary data.</text>
</comment>
<protein>
    <recommendedName>
        <fullName evidence="3">TnsA endonuclease N-terminal domain-containing protein</fullName>
    </recommendedName>
</protein>
<name>A0A2P7BFQ5_9HYPH</name>
<proteinExistence type="predicted"/>
<dbReference type="RefSeq" id="WP_106663712.1">
    <property type="nucleotide sequence ID" value="NZ_PGGM01000003.1"/>
</dbReference>
<dbReference type="Proteomes" id="UP000241764">
    <property type="component" value="Unassembled WGS sequence"/>
</dbReference>
<sequence>MVKYFDDNTKIRNEDTQSVRNAASLNSFLPKETVKCRGDAVFRTQAARDLACLLDIDPDVDTWQCLPLVLGNGGDWHIPDFVVDRRGTRILADSGTGPDWACQAAVAAGYIYEVTDTTNSKLAVRLQNARDLLRYAGHRVVLGDKVRLLAFLEEHGSMPIVSCLPLLQHCRDPIGVIARLCLDQALHIALDDEAIGPETRVRRIK</sequence>
<dbReference type="AlphaFoldDB" id="A0A2P7BFQ5"/>